<dbReference type="CDD" id="cd04186">
    <property type="entry name" value="GT_2_like_c"/>
    <property type="match status" value="1"/>
</dbReference>
<dbReference type="PANTHER" id="PTHR43179">
    <property type="entry name" value="RHAMNOSYLTRANSFERASE WBBL"/>
    <property type="match status" value="1"/>
</dbReference>
<organism evidence="5 6">
    <name type="scientific">Methanosarcina flavescens</name>
    <dbReference type="NCBI Taxonomy" id="1715806"/>
    <lineage>
        <taxon>Archaea</taxon>
        <taxon>Methanobacteriati</taxon>
        <taxon>Methanobacteriota</taxon>
        <taxon>Stenosarchaea group</taxon>
        <taxon>Methanomicrobia</taxon>
        <taxon>Methanosarcinales</taxon>
        <taxon>Methanosarcinaceae</taxon>
        <taxon>Methanosarcina</taxon>
    </lineage>
</organism>
<gene>
    <name evidence="5" type="ORF">AOB57_010505</name>
</gene>
<protein>
    <submittedName>
        <fullName evidence="5">Glycosyltransferase family 2 protein</fullName>
    </submittedName>
</protein>
<dbReference type="Gene3D" id="3.90.550.10">
    <property type="entry name" value="Spore Coat Polysaccharide Biosynthesis Protein SpsA, Chain A"/>
    <property type="match status" value="1"/>
</dbReference>
<dbReference type="GO" id="GO:0016757">
    <property type="term" value="F:glycosyltransferase activity"/>
    <property type="evidence" value="ECO:0007669"/>
    <property type="project" value="UniProtKB-KW"/>
</dbReference>
<proteinExistence type="inferred from homology"/>
<reference evidence="5 6" key="1">
    <citation type="journal article" date="2016" name="Int. J. Syst. Evol. Microbiol.">
        <title>Methanosarcina flavescens sp. nov., a methanogenic archaeon isolated from a full-scale anaerobic digester.</title>
        <authorList>
            <person name="Kern T."/>
            <person name="Fischer M.A."/>
            <person name="Deppenmeier U."/>
            <person name="Schmitz R.A."/>
            <person name="Rother M."/>
        </authorList>
    </citation>
    <scope>NUCLEOTIDE SEQUENCE [LARGE SCALE GENOMIC DNA]</scope>
    <source>
        <strain evidence="5 6">E03.2</strain>
    </source>
</reference>
<dbReference type="KEGG" id="mfz:AOB57_010505"/>
<evidence type="ECO:0000256" key="4">
    <source>
        <dbReference type="SAM" id="Phobius"/>
    </source>
</evidence>
<keyword evidence="6" id="KW-1185">Reference proteome</keyword>
<keyword evidence="4" id="KW-1133">Transmembrane helix</keyword>
<evidence type="ECO:0000256" key="2">
    <source>
        <dbReference type="ARBA" id="ARBA00022676"/>
    </source>
</evidence>
<evidence type="ECO:0000256" key="3">
    <source>
        <dbReference type="ARBA" id="ARBA00022679"/>
    </source>
</evidence>
<evidence type="ECO:0000313" key="5">
    <source>
        <dbReference type="EMBL" id="AYK15557.1"/>
    </source>
</evidence>
<sequence length="297" mass="34490">MEKNPKVSIIVLNWNGKEDTIDCLKSLKNITYPNYEVIVIDNASTDGSVEEFQELVDIKLIVNKENLGYSKGNNVGIQYAINNKADYVLILNNDTVVDPHFLSELVKIANSNEKIGILGPKTYYAEPDNMIYYAGAKINWYTGQPKHIGQKKIDDEQFNQIKNVDFVAGSCMLIKREVIEKIGMLPTDYFLLWEDIDYSVKANRNGFELVYVPSSKIWHKESVSIKKIKTYRIYYSARNRLIFHKKYATKLEYFSSTIYFILYQLPLSCLFMFIRNKNLNVISYSLKGLFQGIFYKY</sequence>
<comment type="similarity">
    <text evidence="1">Belongs to the glycosyltransferase 2 family.</text>
</comment>
<keyword evidence="3 5" id="KW-0808">Transferase</keyword>
<feature type="transmembrane region" description="Helical" evidence="4">
    <location>
        <begin position="253"/>
        <end position="274"/>
    </location>
</feature>
<dbReference type="GeneID" id="53688550"/>
<dbReference type="PANTHER" id="PTHR43179:SF12">
    <property type="entry name" value="GALACTOFURANOSYLTRANSFERASE GLFT2"/>
    <property type="match status" value="1"/>
</dbReference>
<dbReference type="InterPro" id="IPR029044">
    <property type="entry name" value="Nucleotide-diphossugar_trans"/>
</dbReference>
<evidence type="ECO:0000256" key="1">
    <source>
        <dbReference type="ARBA" id="ARBA00006739"/>
    </source>
</evidence>
<dbReference type="Proteomes" id="UP000053087">
    <property type="component" value="Chromosome"/>
</dbReference>
<accession>A0A660HTB0</accession>
<dbReference type="SUPFAM" id="SSF53448">
    <property type="entry name" value="Nucleotide-diphospho-sugar transferases"/>
    <property type="match status" value="1"/>
</dbReference>
<name>A0A660HTB0_9EURY</name>
<keyword evidence="4" id="KW-0812">Transmembrane</keyword>
<dbReference type="EMBL" id="CP032683">
    <property type="protein sequence ID" value="AYK15557.1"/>
    <property type="molecule type" value="Genomic_DNA"/>
</dbReference>
<keyword evidence="2" id="KW-0328">Glycosyltransferase</keyword>
<evidence type="ECO:0000313" key="6">
    <source>
        <dbReference type="Proteomes" id="UP000053087"/>
    </source>
</evidence>
<keyword evidence="4" id="KW-0472">Membrane</keyword>
<dbReference type="AlphaFoldDB" id="A0A660HTB0"/>
<dbReference type="Pfam" id="PF13641">
    <property type="entry name" value="Glyco_tranf_2_3"/>
    <property type="match status" value="1"/>
</dbReference>
<dbReference type="RefSeq" id="WP_082384280.1">
    <property type="nucleotide sequence ID" value="NZ_CP032683.1"/>
</dbReference>